<dbReference type="STRING" id="1409788.NC99_37550"/>
<proteinExistence type="predicted"/>
<reference evidence="2" key="1">
    <citation type="submission" date="2015-07" db="EMBL/GenBank/DDBJ databases">
        <title>Genome sequencing of Sunxiuqinia dokdonensis strain SK.</title>
        <authorList>
            <person name="Ahn S."/>
            <person name="Kim B.-C."/>
        </authorList>
    </citation>
    <scope>NUCLEOTIDE SEQUENCE [LARGE SCALE GENOMIC DNA]</scope>
    <source>
        <strain evidence="2">SK</strain>
    </source>
</reference>
<evidence type="ECO:0000313" key="1">
    <source>
        <dbReference type="EMBL" id="KOH43432.1"/>
    </source>
</evidence>
<comment type="caution">
    <text evidence="1">The sequence shown here is derived from an EMBL/GenBank/DDBJ whole genome shotgun (WGS) entry which is preliminary data.</text>
</comment>
<accession>A0A0L8V5D5</accession>
<keyword evidence="2" id="KW-1185">Reference proteome</keyword>
<evidence type="ECO:0000313" key="2">
    <source>
        <dbReference type="Proteomes" id="UP000036958"/>
    </source>
</evidence>
<dbReference type="AlphaFoldDB" id="A0A0L8V5D5"/>
<name>A0A0L8V5D5_9BACT</name>
<dbReference type="EMBL" id="LGIA01000188">
    <property type="protein sequence ID" value="KOH43432.1"/>
    <property type="molecule type" value="Genomic_DNA"/>
</dbReference>
<organism evidence="1 2">
    <name type="scientific">Sunxiuqinia dokdonensis</name>
    <dbReference type="NCBI Taxonomy" id="1409788"/>
    <lineage>
        <taxon>Bacteria</taxon>
        <taxon>Pseudomonadati</taxon>
        <taxon>Bacteroidota</taxon>
        <taxon>Bacteroidia</taxon>
        <taxon>Marinilabiliales</taxon>
        <taxon>Prolixibacteraceae</taxon>
        <taxon>Sunxiuqinia</taxon>
    </lineage>
</organism>
<gene>
    <name evidence="1" type="ORF">NC99_37550</name>
</gene>
<sequence>MKMLRHKNYLKEQTNFYRMVEAKRGLSLMQSFLTIILLFMIRSSSRATKSSFSNPLTITEAFGSSSKRISHL</sequence>
<protein>
    <submittedName>
        <fullName evidence="1">Uncharacterized protein</fullName>
    </submittedName>
</protein>
<dbReference type="Proteomes" id="UP000036958">
    <property type="component" value="Unassembled WGS sequence"/>
</dbReference>